<proteinExistence type="predicted"/>
<accession>A0AAD9NVZ6</accession>
<reference evidence="2" key="1">
    <citation type="journal article" date="2023" name="Mol. Biol. Evol.">
        <title>Third-Generation Sequencing Reveals the Adaptive Role of the Epigenome in Three Deep-Sea Polychaetes.</title>
        <authorList>
            <person name="Perez M."/>
            <person name="Aroh O."/>
            <person name="Sun Y."/>
            <person name="Lan Y."/>
            <person name="Juniper S.K."/>
            <person name="Young C.R."/>
            <person name="Angers B."/>
            <person name="Qian P.Y."/>
        </authorList>
    </citation>
    <scope>NUCLEOTIDE SEQUENCE</scope>
    <source>
        <strain evidence="2">R07B-5</strain>
    </source>
</reference>
<dbReference type="Proteomes" id="UP001209878">
    <property type="component" value="Unassembled WGS sequence"/>
</dbReference>
<protein>
    <submittedName>
        <fullName evidence="2">Uncharacterized protein</fullName>
    </submittedName>
</protein>
<keyword evidence="3" id="KW-1185">Reference proteome</keyword>
<keyword evidence="1" id="KW-1133">Transmembrane helix</keyword>
<evidence type="ECO:0000313" key="3">
    <source>
        <dbReference type="Proteomes" id="UP001209878"/>
    </source>
</evidence>
<name>A0AAD9NVZ6_RIDPI</name>
<feature type="transmembrane region" description="Helical" evidence="1">
    <location>
        <begin position="58"/>
        <end position="83"/>
    </location>
</feature>
<dbReference type="EMBL" id="JAODUO010000316">
    <property type="protein sequence ID" value="KAK2183296.1"/>
    <property type="molecule type" value="Genomic_DNA"/>
</dbReference>
<evidence type="ECO:0000256" key="1">
    <source>
        <dbReference type="SAM" id="Phobius"/>
    </source>
</evidence>
<keyword evidence="1" id="KW-0472">Membrane</keyword>
<comment type="caution">
    <text evidence="2">The sequence shown here is derived from an EMBL/GenBank/DDBJ whole genome shotgun (WGS) entry which is preliminary data.</text>
</comment>
<sequence length="101" mass="11594">MDTSPSSNGTITSFSMSASLLDTPFSRAKSLLSLLPFPSFCFRIHFFPPELPILQNQILALPLCLHILLCRILVFLLHLFVFWKRGLVFVHERNIFVVDFL</sequence>
<gene>
    <name evidence="2" type="ORF">NP493_317g01013</name>
</gene>
<evidence type="ECO:0000313" key="2">
    <source>
        <dbReference type="EMBL" id="KAK2183296.1"/>
    </source>
</evidence>
<keyword evidence="1" id="KW-0812">Transmembrane</keyword>
<organism evidence="2 3">
    <name type="scientific">Ridgeia piscesae</name>
    <name type="common">Tubeworm</name>
    <dbReference type="NCBI Taxonomy" id="27915"/>
    <lineage>
        <taxon>Eukaryota</taxon>
        <taxon>Metazoa</taxon>
        <taxon>Spiralia</taxon>
        <taxon>Lophotrochozoa</taxon>
        <taxon>Annelida</taxon>
        <taxon>Polychaeta</taxon>
        <taxon>Sedentaria</taxon>
        <taxon>Canalipalpata</taxon>
        <taxon>Sabellida</taxon>
        <taxon>Siboglinidae</taxon>
        <taxon>Ridgeia</taxon>
    </lineage>
</organism>
<dbReference type="AlphaFoldDB" id="A0AAD9NVZ6"/>